<feature type="transmembrane region" description="Helical" evidence="2">
    <location>
        <begin position="178"/>
        <end position="199"/>
    </location>
</feature>
<comment type="caution">
    <text evidence="3">The sequence shown here is derived from an EMBL/GenBank/DDBJ whole genome shotgun (WGS) entry which is preliminary data.</text>
</comment>
<proteinExistence type="predicted"/>
<dbReference type="AlphaFoldDB" id="A0A7J5C1N2"/>
<evidence type="ECO:0000256" key="2">
    <source>
        <dbReference type="SAM" id="Phobius"/>
    </source>
</evidence>
<gene>
    <name evidence="3" type="ORF">F8O01_00825</name>
</gene>
<reference evidence="3 4" key="1">
    <citation type="submission" date="2019-09" db="EMBL/GenBank/DDBJ databases">
        <title>Phylogeny of genus Pseudoclavibacter and closely related genus.</title>
        <authorList>
            <person name="Li Y."/>
        </authorList>
    </citation>
    <scope>NUCLEOTIDE SEQUENCE [LARGE SCALE GENOMIC DNA]</scope>
    <source>
        <strain evidence="3 4">DSM 23821</strain>
    </source>
</reference>
<feature type="compositionally biased region" description="Basic and acidic residues" evidence="1">
    <location>
        <begin position="1"/>
        <end position="13"/>
    </location>
</feature>
<feature type="transmembrane region" description="Helical" evidence="2">
    <location>
        <begin position="41"/>
        <end position="70"/>
    </location>
</feature>
<dbReference type="EMBL" id="WBJZ01000001">
    <property type="protein sequence ID" value="KAB1662524.1"/>
    <property type="molecule type" value="Genomic_DNA"/>
</dbReference>
<sequence length="344" mass="35927">MRAHDEAPQRPETEPAATLDPRTGPRVAQLRRPAELRALEAGATVMTAGLVAAGVLVFVAPAVLLLVQALSGADTSGPVTPALVSLAVAVGLVGVTALLVAVCSSFANPARTTAALASARRDREAVPGAMDRHRLRDDAATPMIVAAALVVPIGAIALVATGIALFEELAREEVTRGLVELVVLALGVIALGVWCFLAAQRLERRRRSDHALLVSLQGPSDVERACRRERAQARSVQHADGVERPSDEALDAALKRPHPIERNARHVAAIGVALIGAGATAAIVAPNTLVRALGLCAVALGFATLGLSYRLALRGGVHADRERAVLRARWWPGDAEIEPLPSSE</sequence>
<accession>A0A7J5C1N2</accession>
<feature type="transmembrane region" description="Helical" evidence="2">
    <location>
        <begin position="266"/>
        <end position="286"/>
    </location>
</feature>
<feature type="transmembrane region" description="Helical" evidence="2">
    <location>
        <begin position="140"/>
        <end position="166"/>
    </location>
</feature>
<organism evidence="3 4">
    <name type="scientific">Pseudoclavibacter chungangensis</name>
    <dbReference type="NCBI Taxonomy" id="587635"/>
    <lineage>
        <taxon>Bacteria</taxon>
        <taxon>Bacillati</taxon>
        <taxon>Actinomycetota</taxon>
        <taxon>Actinomycetes</taxon>
        <taxon>Micrococcales</taxon>
        <taxon>Microbacteriaceae</taxon>
        <taxon>Pseudoclavibacter</taxon>
    </lineage>
</organism>
<evidence type="ECO:0000256" key="1">
    <source>
        <dbReference type="SAM" id="MobiDB-lite"/>
    </source>
</evidence>
<keyword evidence="2" id="KW-0472">Membrane</keyword>
<feature type="transmembrane region" description="Helical" evidence="2">
    <location>
        <begin position="292"/>
        <end position="313"/>
    </location>
</feature>
<dbReference type="RefSeq" id="WP_158038956.1">
    <property type="nucleotide sequence ID" value="NZ_JACCFV010000001.1"/>
</dbReference>
<keyword evidence="4" id="KW-1185">Reference proteome</keyword>
<keyword evidence="2" id="KW-1133">Transmembrane helix</keyword>
<feature type="region of interest" description="Disordered" evidence="1">
    <location>
        <begin position="1"/>
        <end position="26"/>
    </location>
</feature>
<protein>
    <submittedName>
        <fullName evidence="3">Uncharacterized protein</fullName>
    </submittedName>
</protein>
<evidence type="ECO:0000313" key="3">
    <source>
        <dbReference type="EMBL" id="KAB1662524.1"/>
    </source>
</evidence>
<feature type="transmembrane region" description="Helical" evidence="2">
    <location>
        <begin position="82"/>
        <end position="102"/>
    </location>
</feature>
<name>A0A7J5C1N2_9MICO</name>
<keyword evidence="2" id="KW-0812">Transmembrane</keyword>
<dbReference type="Proteomes" id="UP000467240">
    <property type="component" value="Unassembled WGS sequence"/>
</dbReference>
<evidence type="ECO:0000313" key="4">
    <source>
        <dbReference type="Proteomes" id="UP000467240"/>
    </source>
</evidence>